<dbReference type="Proteomes" id="UP001055200">
    <property type="component" value="Chromosome"/>
</dbReference>
<gene>
    <name evidence="7" type="ORF">MIU77_13120</name>
</gene>
<dbReference type="InterPro" id="IPR010432">
    <property type="entry name" value="RDD"/>
</dbReference>
<keyword evidence="4 5" id="KW-0472">Membrane</keyword>
<organism evidence="7 8">
    <name type="scientific">Mycolicibacillus parakoreensis</name>
    <dbReference type="NCBI Taxonomy" id="1069221"/>
    <lineage>
        <taxon>Bacteria</taxon>
        <taxon>Bacillati</taxon>
        <taxon>Actinomycetota</taxon>
        <taxon>Actinomycetes</taxon>
        <taxon>Mycobacteriales</taxon>
        <taxon>Mycobacteriaceae</taxon>
        <taxon>Mycolicibacillus</taxon>
    </lineage>
</organism>
<dbReference type="RefSeq" id="WP_240170102.1">
    <property type="nucleotide sequence ID" value="NZ_CP092365.1"/>
</dbReference>
<evidence type="ECO:0000256" key="3">
    <source>
        <dbReference type="ARBA" id="ARBA00022989"/>
    </source>
</evidence>
<evidence type="ECO:0000256" key="1">
    <source>
        <dbReference type="ARBA" id="ARBA00004141"/>
    </source>
</evidence>
<feature type="domain" description="RDD" evidence="6">
    <location>
        <begin position="44"/>
        <end position="147"/>
    </location>
</feature>
<proteinExistence type="predicted"/>
<feature type="transmembrane region" description="Helical" evidence="5">
    <location>
        <begin position="67"/>
        <end position="95"/>
    </location>
</feature>
<comment type="subcellular location">
    <subcellularLocation>
        <location evidence="1">Membrane</location>
        <topology evidence="1">Multi-pass membrane protein</topology>
    </subcellularLocation>
</comment>
<sequence>MSGQFSGASYTCPHCGFDTPVAGEFCTMCGRALPPVDRSAYLPAGRGVRCSAFLLDLAAMLSPALPLAVIAALLGVAAVVYLVVPVGFVAIWAWMQIWQALSGTTFGKSILGLRLVRVADYRTPGLGATLARSLVFLLTLGLAGLPVLRGATGWHDRLTRLTVLDVLNGADPVGAQARRGVRGGYR</sequence>
<name>A0ABY3U1K1_9MYCO</name>
<keyword evidence="3 5" id="KW-1133">Transmembrane helix</keyword>
<evidence type="ECO:0000256" key="2">
    <source>
        <dbReference type="ARBA" id="ARBA00022692"/>
    </source>
</evidence>
<feature type="transmembrane region" description="Helical" evidence="5">
    <location>
        <begin position="130"/>
        <end position="148"/>
    </location>
</feature>
<accession>A0ABY3U1K1</accession>
<evidence type="ECO:0000256" key="5">
    <source>
        <dbReference type="SAM" id="Phobius"/>
    </source>
</evidence>
<reference evidence="7" key="1">
    <citation type="submission" date="2022-08" db="EMBL/GenBank/DDBJ databases">
        <title>Complete genome sequence of 14 non-tuberculosis mycobacteria type-strains.</title>
        <authorList>
            <person name="Igarashi Y."/>
            <person name="Osugi A."/>
            <person name="Mitarai S."/>
        </authorList>
    </citation>
    <scope>NUCLEOTIDE SEQUENCE</scope>
    <source>
        <strain evidence="7">DSM 45575</strain>
    </source>
</reference>
<evidence type="ECO:0000256" key="4">
    <source>
        <dbReference type="ARBA" id="ARBA00023136"/>
    </source>
</evidence>
<dbReference type="Pfam" id="PF06271">
    <property type="entry name" value="RDD"/>
    <property type="match status" value="1"/>
</dbReference>
<keyword evidence="2 5" id="KW-0812">Transmembrane</keyword>
<evidence type="ECO:0000313" key="7">
    <source>
        <dbReference type="EMBL" id="ULN51820.1"/>
    </source>
</evidence>
<evidence type="ECO:0000313" key="8">
    <source>
        <dbReference type="Proteomes" id="UP001055200"/>
    </source>
</evidence>
<evidence type="ECO:0000259" key="6">
    <source>
        <dbReference type="Pfam" id="PF06271"/>
    </source>
</evidence>
<dbReference type="EMBL" id="CP092365">
    <property type="protein sequence ID" value="ULN51820.1"/>
    <property type="molecule type" value="Genomic_DNA"/>
</dbReference>
<keyword evidence="8" id="KW-1185">Reference proteome</keyword>
<protein>
    <submittedName>
        <fullName evidence="7">RDD family protein</fullName>
    </submittedName>
</protein>